<dbReference type="RefSeq" id="WP_055394577.1">
    <property type="nucleotide sequence ID" value="NZ_LCTZ01000002.1"/>
</dbReference>
<protein>
    <recommendedName>
        <fullName evidence="2">Lipocalin-like domain-containing protein</fullName>
    </recommendedName>
</protein>
<dbReference type="EMBL" id="LCTZ01000002">
    <property type="protein sequence ID" value="KQC30096.1"/>
    <property type="molecule type" value="Genomic_DNA"/>
</dbReference>
<organism evidence="3 4">
    <name type="scientific">Flagellimonas eckloniae</name>
    <dbReference type="NCBI Taxonomy" id="346185"/>
    <lineage>
        <taxon>Bacteria</taxon>
        <taxon>Pseudomonadati</taxon>
        <taxon>Bacteroidota</taxon>
        <taxon>Flavobacteriia</taxon>
        <taxon>Flavobacteriales</taxon>
        <taxon>Flavobacteriaceae</taxon>
        <taxon>Flagellimonas</taxon>
    </lineage>
</organism>
<proteinExistence type="predicted"/>
<keyword evidence="1" id="KW-0732">Signal</keyword>
<name>A0A0Q1DM87_9FLAO</name>
<accession>A0A0Q1DM87</accession>
<dbReference type="OrthoDB" id="1443664at2"/>
<feature type="signal peptide" evidence="1">
    <location>
        <begin position="1"/>
        <end position="20"/>
    </location>
</feature>
<feature type="chain" id="PRO_5006189654" description="Lipocalin-like domain-containing protein" evidence="1">
    <location>
        <begin position="21"/>
        <end position="137"/>
    </location>
</feature>
<dbReference type="PROSITE" id="PS51257">
    <property type="entry name" value="PROKAR_LIPOPROTEIN"/>
    <property type="match status" value="1"/>
</dbReference>
<comment type="caution">
    <text evidence="3">The sequence shown here is derived from an EMBL/GenBank/DDBJ whole genome shotgun (WGS) entry which is preliminary data.</text>
</comment>
<reference evidence="3 4" key="1">
    <citation type="submission" date="2015-04" db="EMBL/GenBank/DDBJ databases">
        <title>Complete genome of flavobacterium.</title>
        <authorList>
            <person name="Kwon Y.M."/>
            <person name="Kim S.-J."/>
        </authorList>
    </citation>
    <scope>NUCLEOTIDE SEQUENCE [LARGE SCALE GENOMIC DNA]</scope>
    <source>
        <strain evidence="3 4">DK169</strain>
    </source>
</reference>
<gene>
    <name evidence="3" type="ORF">AAY42_09560</name>
</gene>
<dbReference type="Proteomes" id="UP000050827">
    <property type="component" value="Unassembled WGS sequence"/>
</dbReference>
<evidence type="ECO:0000259" key="2">
    <source>
        <dbReference type="Pfam" id="PF13648"/>
    </source>
</evidence>
<feature type="domain" description="Lipocalin-like" evidence="2">
    <location>
        <begin position="40"/>
        <end position="122"/>
    </location>
</feature>
<dbReference type="Pfam" id="PF13648">
    <property type="entry name" value="Lipocalin_4"/>
    <property type="match status" value="1"/>
</dbReference>
<dbReference type="InterPro" id="IPR024311">
    <property type="entry name" value="Lipocalin-like"/>
</dbReference>
<dbReference type="AlphaFoldDB" id="A0A0Q1DM87"/>
<sequence length="137" mass="14871">MKTIKTISILGLLFLSFACSDNNDDDDLSEMQKTENLLTSGKWYLESKTPDDFSACEKNGSLQFNDDGSIVQENFEENSGTCELEETITATYTLSGLSLEITFGSEIVSATINSITASELSLTDSSGDIIILDKTQG</sequence>
<evidence type="ECO:0000256" key="1">
    <source>
        <dbReference type="SAM" id="SignalP"/>
    </source>
</evidence>
<keyword evidence="4" id="KW-1185">Reference proteome</keyword>
<evidence type="ECO:0000313" key="4">
    <source>
        <dbReference type="Proteomes" id="UP000050827"/>
    </source>
</evidence>
<evidence type="ECO:0000313" key="3">
    <source>
        <dbReference type="EMBL" id="KQC30096.1"/>
    </source>
</evidence>